<organism evidence="10 11">
    <name type="scientific">Thermodesulfovibrio aggregans</name>
    <dbReference type="NCBI Taxonomy" id="86166"/>
    <lineage>
        <taxon>Bacteria</taxon>
        <taxon>Pseudomonadati</taxon>
        <taxon>Nitrospirota</taxon>
        <taxon>Thermodesulfovibrionia</taxon>
        <taxon>Thermodesulfovibrionales</taxon>
        <taxon>Thermodesulfovibrionaceae</taxon>
        <taxon>Thermodesulfovibrio</taxon>
    </lineage>
</organism>
<feature type="active site" evidence="8">
    <location>
        <position position="410"/>
    </location>
</feature>
<dbReference type="GO" id="GO:0048029">
    <property type="term" value="F:monosaccharide binding"/>
    <property type="evidence" value="ECO:0007669"/>
    <property type="project" value="TreeGrafter"/>
</dbReference>
<reference evidence="10 11" key="1">
    <citation type="submission" date="2018-01" db="EMBL/GenBank/DDBJ databases">
        <title>Metagenomic assembled genomes from two thermal pools in the Uzon Caldera, Kamchatka, Russia.</title>
        <authorList>
            <person name="Wilkins L."/>
            <person name="Ettinger C."/>
        </authorList>
    </citation>
    <scope>NUCLEOTIDE SEQUENCE [LARGE SCALE GENOMIC DNA]</scope>
    <source>
        <strain evidence="10">ZAV-04</strain>
    </source>
</reference>
<comment type="similarity">
    <text evidence="2 8 9">Belongs to the GPI family.</text>
</comment>
<dbReference type="PANTHER" id="PTHR11469">
    <property type="entry name" value="GLUCOSE-6-PHOSPHATE ISOMERASE"/>
    <property type="match status" value="1"/>
</dbReference>
<dbReference type="FunFam" id="3.40.50.10490:FF:000016">
    <property type="entry name" value="Glucose-6-phosphate isomerase"/>
    <property type="match status" value="1"/>
</dbReference>
<evidence type="ECO:0000256" key="7">
    <source>
        <dbReference type="ARBA" id="ARBA00029321"/>
    </source>
</evidence>
<dbReference type="EC" id="5.3.1.9" evidence="8"/>
<dbReference type="Proteomes" id="UP000242288">
    <property type="component" value="Unassembled WGS sequence"/>
</dbReference>
<dbReference type="GO" id="GO:0097367">
    <property type="term" value="F:carbohydrate derivative binding"/>
    <property type="evidence" value="ECO:0007669"/>
    <property type="project" value="InterPro"/>
</dbReference>
<dbReference type="GO" id="GO:0006096">
    <property type="term" value="P:glycolytic process"/>
    <property type="evidence" value="ECO:0007669"/>
    <property type="project" value="UniProtKB-UniRule"/>
</dbReference>
<comment type="catalytic activity">
    <reaction evidence="7 8 9">
        <text>alpha-D-glucose 6-phosphate = beta-D-fructose 6-phosphate</text>
        <dbReference type="Rhea" id="RHEA:11816"/>
        <dbReference type="ChEBI" id="CHEBI:57634"/>
        <dbReference type="ChEBI" id="CHEBI:58225"/>
        <dbReference type="EC" id="5.3.1.9"/>
    </reaction>
</comment>
<evidence type="ECO:0000256" key="6">
    <source>
        <dbReference type="ARBA" id="ARBA00023235"/>
    </source>
</evidence>
<dbReference type="InterPro" id="IPR001672">
    <property type="entry name" value="G6P_Isomerase"/>
</dbReference>
<dbReference type="GO" id="GO:0005829">
    <property type="term" value="C:cytosol"/>
    <property type="evidence" value="ECO:0007669"/>
    <property type="project" value="TreeGrafter"/>
</dbReference>
<dbReference type="PROSITE" id="PS51463">
    <property type="entry name" value="P_GLUCOSE_ISOMERASE_3"/>
    <property type="match status" value="1"/>
</dbReference>
<dbReference type="PRINTS" id="PR00662">
    <property type="entry name" value="G6PISOMERASE"/>
</dbReference>
<evidence type="ECO:0000256" key="1">
    <source>
        <dbReference type="ARBA" id="ARBA00004926"/>
    </source>
</evidence>
<dbReference type="PANTHER" id="PTHR11469:SF1">
    <property type="entry name" value="GLUCOSE-6-PHOSPHATE ISOMERASE"/>
    <property type="match status" value="1"/>
</dbReference>
<dbReference type="HAMAP" id="MF_00473">
    <property type="entry name" value="G6P_isomerase"/>
    <property type="match status" value="1"/>
</dbReference>
<comment type="pathway">
    <text evidence="8">Carbohydrate biosynthesis; gluconeogenesis.</text>
</comment>
<keyword evidence="6 8" id="KW-0413">Isomerase</keyword>
<keyword evidence="3 8" id="KW-0312">Gluconeogenesis</keyword>
<dbReference type="GO" id="GO:0051156">
    <property type="term" value="P:glucose 6-phosphate metabolic process"/>
    <property type="evidence" value="ECO:0007669"/>
    <property type="project" value="TreeGrafter"/>
</dbReference>
<dbReference type="InterPro" id="IPR046348">
    <property type="entry name" value="SIS_dom_sf"/>
</dbReference>
<keyword evidence="4 8" id="KW-0963">Cytoplasm</keyword>
<feature type="active site" evidence="8">
    <location>
        <position position="296"/>
    </location>
</feature>
<feature type="active site" description="Proton donor" evidence="8">
    <location>
        <position position="275"/>
    </location>
</feature>
<dbReference type="CDD" id="cd05015">
    <property type="entry name" value="SIS_PGI_1"/>
    <property type="match status" value="1"/>
</dbReference>
<dbReference type="CDD" id="cd05016">
    <property type="entry name" value="SIS_PGI_2"/>
    <property type="match status" value="1"/>
</dbReference>
<comment type="function">
    <text evidence="8">Catalyzes the reversible isomerization of glucose-6-phosphate to fructose-6-phosphate.</text>
</comment>
<evidence type="ECO:0000256" key="5">
    <source>
        <dbReference type="ARBA" id="ARBA00023152"/>
    </source>
</evidence>
<dbReference type="GO" id="GO:0004347">
    <property type="term" value="F:glucose-6-phosphate isomerase activity"/>
    <property type="evidence" value="ECO:0007669"/>
    <property type="project" value="UniProtKB-UniRule"/>
</dbReference>
<dbReference type="InterPro" id="IPR035476">
    <property type="entry name" value="SIS_PGI_1"/>
</dbReference>
<dbReference type="GO" id="GO:0006094">
    <property type="term" value="P:gluconeogenesis"/>
    <property type="evidence" value="ECO:0007669"/>
    <property type="project" value="UniProtKB-UniRule"/>
</dbReference>
<proteinExistence type="inferred from homology"/>
<evidence type="ECO:0000256" key="3">
    <source>
        <dbReference type="ARBA" id="ARBA00022432"/>
    </source>
</evidence>
<evidence type="ECO:0000256" key="8">
    <source>
        <dbReference type="HAMAP-Rule" id="MF_00473"/>
    </source>
</evidence>
<protein>
    <recommendedName>
        <fullName evidence="8">Glucose-6-phosphate isomerase</fullName>
        <shortName evidence="8">GPI</shortName>
        <ecNumber evidence="8">5.3.1.9</ecNumber>
    </recommendedName>
    <alternativeName>
        <fullName evidence="8">Phosphoglucose isomerase</fullName>
        <shortName evidence="8">PGI</shortName>
    </alternativeName>
    <alternativeName>
        <fullName evidence="8">Phosphohexose isomerase</fullName>
        <shortName evidence="8">PHI</shortName>
    </alternativeName>
</protein>
<dbReference type="Gene3D" id="3.40.50.10490">
    <property type="entry name" value="Glucose-6-phosphate isomerase like protein, domain 1"/>
    <property type="match status" value="2"/>
</dbReference>
<dbReference type="InterPro" id="IPR035482">
    <property type="entry name" value="SIS_PGI_2"/>
</dbReference>
<evidence type="ECO:0000313" key="10">
    <source>
        <dbReference type="EMBL" id="PMP70524.1"/>
    </source>
</evidence>
<dbReference type="Pfam" id="PF00342">
    <property type="entry name" value="PGI"/>
    <property type="match status" value="1"/>
</dbReference>
<dbReference type="UniPathway" id="UPA00109">
    <property type="reaction ID" value="UER00181"/>
</dbReference>
<dbReference type="PROSITE" id="PS00174">
    <property type="entry name" value="P_GLUCOSE_ISOMERASE_2"/>
    <property type="match status" value="1"/>
</dbReference>
<comment type="caution">
    <text evidence="10">The sequence shown here is derived from an EMBL/GenBank/DDBJ whole genome shotgun (WGS) entry which is preliminary data.</text>
</comment>
<comment type="subcellular location">
    <subcellularLocation>
        <location evidence="8">Cytoplasm</location>
    </subcellularLocation>
</comment>
<comment type="pathway">
    <text evidence="1 8 9">Carbohydrate degradation; glycolysis; D-glyceraldehyde 3-phosphate and glycerone phosphate from D-glucose: step 2/4.</text>
</comment>
<evidence type="ECO:0000256" key="4">
    <source>
        <dbReference type="ARBA" id="ARBA00022490"/>
    </source>
</evidence>
<dbReference type="FunFam" id="3.40.50.10490:FF:000071">
    <property type="entry name" value="Glucose-6-phosphate isomerase"/>
    <property type="match status" value="1"/>
</dbReference>
<name>A0A2J6WJG5_9BACT</name>
<dbReference type="SUPFAM" id="SSF53697">
    <property type="entry name" value="SIS domain"/>
    <property type="match status" value="1"/>
</dbReference>
<sequence length="440" mass="50030">MIKLDFSNILSEEIGEGGISINEIEINARKAISLISSRPYKELDFIELYRQDLSKVKELAKKARDYEYFVLLGIGGSALGPKVILEALSPMHNLKKKPKVFIYDNVDPVTFKNIIEVIDLKKTLINVISKSGATSETLASFLIFWRMIRDKRLDVKEHFVFTTDPEKGNLKRLAEEYEIPCLSIPKNVVGRYSVLSPVGVFLAEVLGIKSEEMLEAAKEISEKAFSENLKENPMAVAASSLYLMDRVKGRKIVVFLPYSDRLKTLSEWFCQLWAESLGKEGKGTTPYPSLGTTDQHSQLQLWMEGPEDKVIVFISVERHDCQEEIPEEFHDIEGLRFLGGHTLEELMNTEQLATEMALTMNKKPNLKIILPKINPYSIGQIFQFLQIVTAMTGLLYEINPFNQPGVELGKRLTYGAMGKRGFESEGEEIKDYLKRQRFMI</sequence>
<gene>
    <name evidence="8" type="primary">pgi</name>
    <name evidence="10" type="ORF">C0186_04885</name>
</gene>
<dbReference type="InterPro" id="IPR018189">
    <property type="entry name" value="Phosphoglucose_isomerase_CS"/>
</dbReference>
<evidence type="ECO:0000313" key="11">
    <source>
        <dbReference type="Proteomes" id="UP000242288"/>
    </source>
</evidence>
<accession>A0A2J6WJG5</accession>
<dbReference type="UniPathway" id="UPA00138"/>
<dbReference type="EMBL" id="PNIO01000040">
    <property type="protein sequence ID" value="PMP70524.1"/>
    <property type="molecule type" value="Genomic_DNA"/>
</dbReference>
<dbReference type="AlphaFoldDB" id="A0A2J6WJG5"/>
<evidence type="ECO:0000256" key="9">
    <source>
        <dbReference type="RuleBase" id="RU000612"/>
    </source>
</evidence>
<evidence type="ECO:0000256" key="2">
    <source>
        <dbReference type="ARBA" id="ARBA00006604"/>
    </source>
</evidence>
<keyword evidence="5 8" id="KW-0324">Glycolysis</keyword>